<proteinExistence type="evidence at transcript level"/>
<keyword evidence="1" id="KW-0862">Zinc</keyword>
<keyword evidence="1" id="KW-0863">Zinc-finger</keyword>
<feature type="region of interest" description="Disordered" evidence="2">
    <location>
        <begin position="278"/>
        <end position="424"/>
    </location>
</feature>
<evidence type="ECO:0000259" key="3">
    <source>
        <dbReference type="PROSITE" id="PS50158"/>
    </source>
</evidence>
<dbReference type="InterPro" id="IPR036875">
    <property type="entry name" value="Znf_CCHC_sf"/>
</dbReference>
<dbReference type="PROSITE" id="PS50158">
    <property type="entry name" value="ZF_CCHC"/>
    <property type="match status" value="1"/>
</dbReference>
<feature type="non-terminal residue" evidence="4">
    <location>
        <position position="424"/>
    </location>
</feature>
<feature type="non-terminal residue" evidence="4">
    <location>
        <position position="1"/>
    </location>
</feature>
<reference evidence="4" key="1">
    <citation type="submission" date="2016-02" db="EMBL/GenBank/DDBJ databases">
        <title>RNAseq analyses of the midgut from blood- or serum-fed Ixodes ricinus ticks.</title>
        <authorList>
            <person name="Perner J."/>
            <person name="Provaznik J."/>
            <person name="Schrenkova J."/>
            <person name="Urbanova V."/>
            <person name="Ribeiro J.M."/>
            <person name="Kopacek P."/>
        </authorList>
    </citation>
    <scope>NUCLEOTIDE SEQUENCE</scope>
    <source>
        <tissue evidence="4">Gut</tissue>
    </source>
</reference>
<dbReference type="InterPro" id="IPR001878">
    <property type="entry name" value="Znf_CCHC"/>
</dbReference>
<feature type="compositionally biased region" description="Low complexity" evidence="2">
    <location>
        <begin position="357"/>
        <end position="367"/>
    </location>
</feature>
<accession>A0A131XQG6</accession>
<name>A0A131XQG6_IXORI</name>
<organism evidence="4">
    <name type="scientific">Ixodes ricinus</name>
    <name type="common">Common tick</name>
    <name type="synonym">Acarus ricinus</name>
    <dbReference type="NCBI Taxonomy" id="34613"/>
    <lineage>
        <taxon>Eukaryota</taxon>
        <taxon>Metazoa</taxon>
        <taxon>Ecdysozoa</taxon>
        <taxon>Arthropoda</taxon>
        <taxon>Chelicerata</taxon>
        <taxon>Arachnida</taxon>
        <taxon>Acari</taxon>
        <taxon>Parasitiformes</taxon>
        <taxon>Ixodida</taxon>
        <taxon>Ixodoidea</taxon>
        <taxon>Ixodidae</taxon>
        <taxon>Ixodinae</taxon>
        <taxon>Ixodes</taxon>
    </lineage>
</organism>
<feature type="domain" description="CCHC-type" evidence="3">
    <location>
        <begin position="158"/>
        <end position="173"/>
    </location>
</feature>
<dbReference type="SUPFAM" id="SSF57756">
    <property type="entry name" value="Retrovirus zinc finger-like domains"/>
    <property type="match status" value="1"/>
</dbReference>
<dbReference type="EMBL" id="GEFM01006152">
    <property type="protein sequence ID" value="JAP69644.1"/>
    <property type="molecule type" value="mRNA"/>
</dbReference>
<keyword evidence="1" id="KW-0479">Metal-binding</keyword>
<evidence type="ECO:0000256" key="1">
    <source>
        <dbReference type="PROSITE-ProRule" id="PRU00047"/>
    </source>
</evidence>
<dbReference type="Gene3D" id="4.10.60.10">
    <property type="entry name" value="Zinc finger, CCHC-type"/>
    <property type="match status" value="1"/>
</dbReference>
<protein>
    <submittedName>
        <fullName evidence="4">Putative adenylate cyclase type 3-like protein</fullName>
    </submittedName>
</protein>
<evidence type="ECO:0000313" key="4">
    <source>
        <dbReference type="EMBL" id="JAP69644.1"/>
    </source>
</evidence>
<sequence>FTKFFVVHSLDEQRPVAKISPFVVSKVLEHLIGFSYKAKKLHSGDLLVEVDTKLHSEALRRLTNIVDVKVSVSPHRTLNCIRGVLSEDDLLEASEEELLEGLKGAGVVAAKRIMFRKDGKETPSRHVILTFEKHSLPATVKAGYLNCRIRPYIPNPQRCFRCQRFGHGSRSCRGRETCAKCGGQDHVADICDAVARCSNCTGPHPAYSRTCPLWKQEKEILSLKAKENISYPEAKKRLSFLSKGGYAEVVRRGPAPRSESRATQVSPEMLAMTLKAPTPEHRQQPPQTPRGSAHAASSQSGTAAAVPTVSPGLSSREKERSSRSNLLEKGSFSRERCDSRTAPGSNGVEPMEQDNLPCSSSTPPCGSGRERQLPSRIPDQSKPAGKPACKTREMEVAAEAADPSTNLSDLEDTDWQTPKAKHKT</sequence>
<dbReference type="AlphaFoldDB" id="A0A131XQG6"/>
<dbReference type="GO" id="GO:0003676">
    <property type="term" value="F:nucleic acid binding"/>
    <property type="evidence" value="ECO:0007669"/>
    <property type="project" value="InterPro"/>
</dbReference>
<evidence type="ECO:0000256" key="2">
    <source>
        <dbReference type="SAM" id="MobiDB-lite"/>
    </source>
</evidence>
<dbReference type="SMART" id="SM00343">
    <property type="entry name" value="ZnF_C2HC"/>
    <property type="match status" value="2"/>
</dbReference>
<dbReference type="GO" id="GO:0008270">
    <property type="term" value="F:zinc ion binding"/>
    <property type="evidence" value="ECO:0007669"/>
    <property type="project" value="UniProtKB-KW"/>
</dbReference>